<feature type="signal peptide" evidence="3">
    <location>
        <begin position="1"/>
        <end position="28"/>
    </location>
</feature>
<evidence type="ECO:0000313" key="6">
    <source>
        <dbReference type="EMBL" id="QOV18538.1"/>
    </source>
</evidence>
<dbReference type="InterPro" id="IPR041033">
    <property type="entry name" value="SpaA_PFL_dom_1"/>
</dbReference>
<dbReference type="Proteomes" id="UP000593601">
    <property type="component" value="Chromosome"/>
</dbReference>
<accession>A0A7M2REH1</accession>
<dbReference type="Gene3D" id="2.60.40.10">
    <property type="entry name" value="Immunoglobulins"/>
    <property type="match status" value="1"/>
</dbReference>
<reference evidence="6 7" key="1">
    <citation type="submission" date="2020-10" db="EMBL/GenBank/DDBJ databases">
        <title>Blautia liquoris sp.nov., isolated from the mud in a fermentation cellar used for the production of Chinese strong-flavoured liquor.</title>
        <authorList>
            <person name="Lu L."/>
        </authorList>
    </citation>
    <scope>NUCLEOTIDE SEQUENCE [LARGE SCALE GENOMIC DNA]</scope>
    <source>
        <strain evidence="6 7">LZLJ-3</strain>
    </source>
</reference>
<sequence>MKRSKGKRNLALFLAMLMLIDVLVPAKADAQKQTSVAEFEDQSPVYSETVEQGTLKDQLTLPESLRAVIPLEGEERNGFVESTPDEKSLQSYDYFQSQEPSSDQGENGQEMPVTLYLVNREESKDAPEKAFRRYGALPGGEVGWFASDENGNITGRVQDIPVTWSDDGFNENKAGEYKFTAEMEGYVYDGEKPFSIITVEKDSSAQENPSDVKPTGEQQKPTAEETMRTPKDGGAGDNPVISGIELKWTSEEDSLMGRLLYDEDGVCQLKPLRNLSDLDALGTFAKASITFSFGGTENARPGEIEIRLPQYIFYNRDGNPQGAIDIGVSDEPGGSTDFLYRIDEDTQEIVLTNYQEIEPGYIFKCDIVYHSTDGKDQYPSGIEDQYKHEFDAKATVSLENQQPVSKNSDTIQVQYNTTARIIKLTKETIYPNPKYETWQDTWGKKPDDADDYFYVIWQVSGEVSATQPYSVESKDIPDGYGEVVGIGSSKDLANCAGKTDMPSYEVDTPSESATGDYKRYLSAFVLTRHPRTSLEQGVKTFENCAEMTLTGLDTASDQRSVSNSYTYVDPSFAYQGNDYNFGKTTRDTEYPGYVNKLKIKEENEPVDFGSFDVRSDIRGWGLTLEEGADTSDYSSYGKVPYEVEATDDLVTLEDERLLDGDYEFRSVDLSLIYEYNWIQDPASGTWSEERDTDYGKWEPFQIYYQTGLTGEWKLIGSLRRLENGYQQFEDTDGNITEYTHPNMVVNISLPPGSTGVQIRHETTHYKTMFNMTPCVQLYPTEHVKSLLQNDTARLYNVASWRTTDHKGGWADKQDRCVVNGYSNQAVTASTKLRDEGLYGEGAYAEHSAAYKNLSQVNTSSYASKDVTYKNDVDRSLVKTHYRADMYEKLQVKAISIPFDKDWMELQTQGILYDLLPSGMNADPSSIRVWTFRGIADYNTPFQDQFLCDITVEFIDNWRNSGRTMMVIHAAVPQDMENVISTSPNGNYTDFYSGFHLEYDAIYPWDSVQQYGTSPRNTIAYKSGVGAMGRAYPDDGGRIQDKELMKDLDGDGNPEGTLADTIYAETAKSFDFPFSAELGFTKRVKTAADPQYLLDTSAVGGGDYSYRLRLAAEENMTTKDIVLFDVLEDYQTEDETANQNRWKGDTLQSVDVSDALQKGIDAVTYYSCVPGLDMNNPADRDLTDPSKWSAVPPEDLAAVTALAFDLRTDQNGEPYVLMPEQAVSIVIHMKAPAKNVKTLEETDACAYNSGWYAGTTTSVPTNDSNYNVLESQNTAVHIREHKAELHKESDPPSGTANIPAQVHEGDTLTYDLYVTNQEVAFPLEQVKVVDTIPEGLTIDFDNIQWYSGSNPENAKLVSEATLIHAECSECTLTFVIDRLLGNETLHILVPTTVEVNDAAVQYTNTARITEAAGAAYERESETTWHKKDRELRDLTVKKVVQNQDSDPSDPSDTSFAFDVTVGDAQTDPAEFTGSICDADGGETGKTVAISAGEKTKFELKDGQSIQIAGIPRNTTYTITERRDHLYDTDIVVNGEEDQKIGANGLIRQIADENQIIFYNHKKPSVPFTFTKVDAEDTDKVLPGAKFALYDLSCVDSEPGHSHDDPSDTSACWTLYQTAVSREDGTVDLGELPDGTYRLYETEAPGSYTKVSGSWELTVSCDDPDPIIITAVAEDEANPPAFLAEEDGELKLPNLQLMATPSSGGKGVLPYLTGSVLLISMAEILSVIVLRKKRRL</sequence>
<dbReference type="Pfam" id="PF17802">
    <property type="entry name" value="SpaA"/>
    <property type="match status" value="1"/>
</dbReference>
<dbReference type="Pfam" id="PF24547">
    <property type="entry name" value="DUF7601"/>
    <property type="match status" value="1"/>
</dbReference>
<evidence type="ECO:0000259" key="5">
    <source>
        <dbReference type="Pfam" id="PF24547"/>
    </source>
</evidence>
<keyword evidence="2" id="KW-0472">Membrane</keyword>
<organism evidence="6 7">
    <name type="scientific">Blautia liquoris</name>
    <dbReference type="NCBI Taxonomy" id="2779518"/>
    <lineage>
        <taxon>Bacteria</taxon>
        <taxon>Bacillati</taxon>
        <taxon>Bacillota</taxon>
        <taxon>Clostridia</taxon>
        <taxon>Lachnospirales</taxon>
        <taxon>Lachnospiraceae</taxon>
        <taxon>Blautia</taxon>
    </lineage>
</organism>
<feature type="domain" description="DUF7601" evidence="5">
    <location>
        <begin position="1432"/>
        <end position="1559"/>
    </location>
</feature>
<proteinExistence type="predicted"/>
<dbReference type="EMBL" id="CP063304">
    <property type="protein sequence ID" value="QOV18538.1"/>
    <property type="molecule type" value="Genomic_DNA"/>
</dbReference>
<dbReference type="InterPro" id="IPR055382">
    <property type="entry name" value="DUF7601"/>
</dbReference>
<feature type="chain" id="PRO_5032951405" description="Cna protein B-type domain protein" evidence="3">
    <location>
        <begin position="29"/>
        <end position="1734"/>
    </location>
</feature>
<keyword evidence="3" id="KW-0732">Signal</keyword>
<evidence type="ECO:0000259" key="4">
    <source>
        <dbReference type="Pfam" id="PF17802"/>
    </source>
</evidence>
<evidence type="ECO:0000256" key="1">
    <source>
        <dbReference type="SAM" id="MobiDB-lite"/>
    </source>
</evidence>
<feature type="region of interest" description="Disordered" evidence="1">
    <location>
        <begin position="202"/>
        <end position="239"/>
    </location>
</feature>
<evidence type="ECO:0000256" key="3">
    <source>
        <dbReference type="SAM" id="SignalP"/>
    </source>
</evidence>
<feature type="domain" description="SpaA-like prealbumin fold" evidence="4">
    <location>
        <begin position="1566"/>
        <end position="1661"/>
    </location>
</feature>
<protein>
    <recommendedName>
        <fullName evidence="8">Cna protein B-type domain protein</fullName>
    </recommendedName>
</protein>
<dbReference type="NCBIfam" id="TIGR01451">
    <property type="entry name" value="B_ant_repeat"/>
    <property type="match status" value="1"/>
</dbReference>
<evidence type="ECO:0000256" key="2">
    <source>
        <dbReference type="SAM" id="Phobius"/>
    </source>
</evidence>
<dbReference type="RefSeq" id="WP_193734900.1">
    <property type="nucleotide sequence ID" value="NZ_CP063304.1"/>
</dbReference>
<feature type="compositionally biased region" description="Basic and acidic residues" evidence="1">
    <location>
        <begin position="222"/>
        <end position="231"/>
    </location>
</feature>
<dbReference type="InterPro" id="IPR013783">
    <property type="entry name" value="Ig-like_fold"/>
</dbReference>
<dbReference type="KEGG" id="bliq:INP51_11005"/>
<dbReference type="Gene3D" id="2.60.40.1140">
    <property type="entry name" value="Collagen-binding surface protein Cna, B-type domain"/>
    <property type="match status" value="1"/>
</dbReference>
<keyword evidence="2" id="KW-1133">Transmembrane helix</keyword>
<evidence type="ECO:0000313" key="7">
    <source>
        <dbReference type="Proteomes" id="UP000593601"/>
    </source>
</evidence>
<feature type="transmembrane region" description="Helical" evidence="2">
    <location>
        <begin position="1706"/>
        <end position="1728"/>
    </location>
</feature>
<evidence type="ECO:0008006" key="8">
    <source>
        <dbReference type="Google" id="ProtNLM"/>
    </source>
</evidence>
<name>A0A7M2REH1_9FIRM</name>
<dbReference type="InterPro" id="IPR047589">
    <property type="entry name" value="DUF11_rpt"/>
</dbReference>
<keyword evidence="2" id="KW-0812">Transmembrane</keyword>
<gene>
    <name evidence="6" type="ORF">INP51_11005</name>
</gene>
<keyword evidence="7" id="KW-1185">Reference proteome</keyword>